<comment type="catalytic activity">
    <reaction evidence="1">
        <text>Hydrolyzes the link between N-acetylmuramoyl residues and L-amino acid residues in certain cell-wall glycopeptides.</text>
        <dbReference type="EC" id="3.5.1.28"/>
    </reaction>
</comment>
<dbReference type="EMBL" id="CP081135">
    <property type="protein sequence ID" value="UEL47367.1"/>
    <property type="molecule type" value="Genomic_DNA"/>
</dbReference>
<dbReference type="InterPro" id="IPR002502">
    <property type="entry name" value="Amidase_domain"/>
</dbReference>
<reference evidence="6 7" key="1">
    <citation type="journal article" date="2023" name="Int. J. Syst. Evol. Microbiol.">
        <title>Terrisporobacter hibernicus sp. nov., isolated from bovine faeces in Northern Ireland.</title>
        <authorList>
            <person name="Mitchell M."/>
            <person name="Nguyen S.V."/>
            <person name="Connor M."/>
            <person name="Fairley D.J."/>
            <person name="Donoghue O."/>
            <person name="Marshall H."/>
            <person name="Koolman L."/>
            <person name="McMullan G."/>
            <person name="Schaffer K.E."/>
            <person name="McGrath J.W."/>
            <person name="Fanning S."/>
        </authorList>
    </citation>
    <scope>NUCLEOTIDE SEQUENCE [LARGE SCALE GENOMIC DNA]</scope>
    <source>
        <strain evidence="6 7">MCA3</strain>
    </source>
</reference>
<dbReference type="GO" id="GO:0009254">
    <property type="term" value="P:peptidoglycan turnover"/>
    <property type="evidence" value="ECO:0007669"/>
    <property type="project" value="TreeGrafter"/>
</dbReference>
<proteinExistence type="predicted"/>
<dbReference type="SMART" id="SM00644">
    <property type="entry name" value="Ami_2"/>
    <property type="match status" value="1"/>
</dbReference>
<dbReference type="PANTHER" id="PTHR30417:SF1">
    <property type="entry name" value="N-ACETYLMURAMOYL-L-ALANINE AMIDASE AMID"/>
    <property type="match status" value="1"/>
</dbReference>
<dbReference type="Gene3D" id="2.30.30.40">
    <property type="entry name" value="SH3 Domains"/>
    <property type="match status" value="1"/>
</dbReference>
<dbReference type="GO" id="GO:0008745">
    <property type="term" value="F:N-acetylmuramoyl-L-alanine amidase activity"/>
    <property type="evidence" value="ECO:0007669"/>
    <property type="project" value="UniProtKB-EC"/>
</dbReference>
<sequence>MSISKPKVINKWQKRNKYGRPGTYLKPTKIAIHYTGKADVPGKNTVSYFNNVVANGYKVNGKYVYASAHYVIDLDGTTYQLIPTTERCYATNSANSYAIGIEVATTGKDNHYTDETYKAMVYLCAWLCQYKGLDCKKDIITHTDVVGKSYKECPKYMVRNPKKMEQFKLDAYNLKAEKIKVPNIKNCTNGKGEVTKVPGTSATTPPKDTWENGDYNCKVKATANVNLRTGRGTNHHIIMTIPKGTIFTIGYVKDNWGSTWDFKGKVGYLCCDYIEKV</sequence>
<dbReference type="CDD" id="cd06583">
    <property type="entry name" value="PGRP"/>
    <property type="match status" value="1"/>
</dbReference>
<dbReference type="Proteomes" id="UP001198983">
    <property type="component" value="Chromosome"/>
</dbReference>
<dbReference type="Pfam" id="PF01510">
    <property type="entry name" value="Amidase_2"/>
    <property type="match status" value="1"/>
</dbReference>
<dbReference type="InterPro" id="IPR036505">
    <property type="entry name" value="Amidase/PGRP_sf"/>
</dbReference>
<protein>
    <recommendedName>
        <fullName evidence="2">N-acetylmuramoyl-L-alanine amidase</fullName>
        <ecNumber evidence="2">3.5.1.28</ecNumber>
    </recommendedName>
</protein>
<evidence type="ECO:0000313" key="6">
    <source>
        <dbReference type="EMBL" id="UEL47367.1"/>
    </source>
</evidence>
<dbReference type="AlphaFoldDB" id="A0AAX2ZG82"/>
<accession>A0AAX2ZG82</accession>
<name>A0AAX2ZG82_9FIRM</name>
<evidence type="ECO:0000256" key="3">
    <source>
        <dbReference type="ARBA" id="ARBA00022801"/>
    </source>
</evidence>
<keyword evidence="4" id="KW-0961">Cell wall biogenesis/degradation</keyword>
<evidence type="ECO:0000313" key="7">
    <source>
        <dbReference type="Proteomes" id="UP001198983"/>
    </source>
</evidence>
<dbReference type="GO" id="GO:0071555">
    <property type="term" value="P:cell wall organization"/>
    <property type="evidence" value="ECO:0007669"/>
    <property type="project" value="UniProtKB-KW"/>
</dbReference>
<dbReference type="InterPro" id="IPR051206">
    <property type="entry name" value="NAMLAA_amidase_2"/>
</dbReference>
<dbReference type="PANTHER" id="PTHR30417">
    <property type="entry name" value="N-ACETYLMURAMOYL-L-ALANINE AMIDASE AMID"/>
    <property type="match status" value="1"/>
</dbReference>
<evidence type="ECO:0000256" key="1">
    <source>
        <dbReference type="ARBA" id="ARBA00001561"/>
    </source>
</evidence>
<evidence type="ECO:0000256" key="2">
    <source>
        <dbReference type="ARBA" id="ARBA00011901"/>
    </source>
</evidence>
<gene>
    <name evidence="6" type="ORF">JW646_17335</name>
</gene>
<dbReference type="GO" id="GO:0009253">
    <property type="term" value="P:peptidoglycan catabolic process"/>
    <property type="evidence" value="ECO:0007669"/>
    <property type="project" value="InterPro"/>
</dbReference>
<evidence type="ECO:0000256" key="4">
    <source>
        <dbReference type="ARBA" id="ARBA00023316"/>
    </source>
</evidence>
<keyword evidence="7" id="KW-1185">Reference proteome</keyword>
<dbReference type="Gene3D" id="3.40.80.10">
    <property type="entry name" value="Peptidoglycan recognition protein-like"/>
    <property type="match status" value="1"/>
</dbReference>
<dbReference type="KEGG" id="tem:JW646_17335"/>
<dbReference type="RefSeq" id="WP_228415821.1">
    <property type="nucleotide sequence ID" value="NZ_CP081135.1"/>
</dbReference>
<organism evidence="6 7">
    <name type="scientific">Terrisporobacter hibernicus</name>
    <dbReference type="NCBI Taxonomy" id="2813371"/>
    <lineage>
        <taxon>Bacteria</taxon>
        <taxon>Bacillati</taxon>
        <taxon>Bacillota</taxon>
        <taxon>Clostridia</taxon>
        <taxon>Peptostreptococcales</taxon>
        <taxon>Peptostreptococcaceae</taxon>
        <taxon>Terrisporobacter</taxon>
    </lineage>
</organism>
<keyword evidence="3" id="KW-0378">Hydrolase</keyword>
<evidence type="ECO:0000259" key="5">
    <source>
        <dbReference type="SMART" id="SM00644"/>
    </source>
</evidence>
<dbReference type="SUPFAM" id="SSF55846">
    <property type="entry name" value="N-acetylmuramoyl-L-alanine amidase-like"/>
    <property type="match status" value="1"/>
</dbReference>
<dbReference type="EC" id="3.5.1.28" evidence="2"/>
<feature type="domain" description="N-acetylmuramoyl-L-alanine amidase" evidence="5">
    <location>
        <begin position="18"/>
        <end position="155"/>
    </location>
</feature>